<dbReference type="SUPFAM" id="SSF53448">
    <property type="entry name" value="Nucleotide-diphospho-sugar transferases"/>
    <property type="match status" value="1"/>
</dbReference>
<reference evidence="5 7" key="2">
    <citation type="submission" date="2024-09" db="EMBL/GenBank/DDBJ databases">
        <title>Molecular characterization of Carbapenemase-producing Enterobacter cloacae Complex from Infections in Argentina.</title>
        <authorList>
            <person name="De Mendieta J.M."/>
            <person name="Gomez S."/>
        </authorList>
    </citation>
    <scope>NUCLEOTIDE SEQUENCE [LARGE SCALE GENOMIC DNA]</scope>
    <source>
        <strain evidence="5 7">M23267</strain>
    </source>
</reference>
<dbReference type="Proteomes" id="UP001577381">
    <property type="component" value="Unassembled WGS sequence"/>
</dbReference>
<dbReference type="InterPro" id="IPR001173">
    <property type="entry name" value="Glyco_trans_2-like"/>
</dbReference>
<dbReference type="RefSeq" id="WP_265194149.1">
    <property type="nucleotide sequence ID" value="NZ_CP135253.1"/>
</dbReference>
<dbReference type="KEGG" id="echu:RQP59_08205"/>
<name>A0AA96M8X0_9ENTR</name>
<keyword evidence="2 6" id="KW-0328">Glycosyltransferase</keyword>
<protein>
    <submittedName>
        <fullName evidence="6">Glycosyltransferase</fullName>
        <ecNumber evidence="6">2.4.-.-</ecNumber>
    </submittedName>
</protein>
<evidence type="ECO:0000256" key="3">
    <source>
        <dbReference type="ARBA" id="ARBA00022679"/>
    </source>
</evidence>
<comment type="similarity">
    <text evidence="1">Belongs to the glycosyltransferase 2 family.</text>
</comment>
<organism evidence="6">
    <name type="scientific">Enterobacter chuandaensis</name>
    <dbReference type="NCBI Taxonomy" id="2497875"/>
    <lineage>
        <taxon>Bacteria</taxon>
        <taxon>Pseudomonadati</taxon>
        <taxon>Pseudomonadota</taxon>
        <taxon>Gammaproteobacteria</taxon>
        <taxon>Enterobacterales</taxon>
        <taxon>Enterobacteriaceae</taxon>
        <taxon>Enterobacter</taxon>
        <taxon>Enterobacter cloacae complex</taxon>
    </lineage>
</organism>
<sequence>MENTISVIMSVYKKDNPDHVCQAIESILNQDIRCDILIYRDGKVSAELQQTLTHYANNTQCYIYEGNNNMGLAHALNFLIDIALKRSYKFIARMDSDDISHPERLRKQRDFMQTFDDIDVLGTSCKEFGADFALSKKNLPINHSELMKFSITRCPLIHPSVMFRSKVFEKGHRYPVQTSLTEDMAFWFHLLSEGFIFANLNEVLLHYRISENMINRRKGIKKAIDEIKLRIRYMFSLKQFSLRNIIMINSRIVFHLLPNKFMRIAYKWGR</sequence>
<accession>A0AA96M8X0</accession>
<dbReference type="GO" id="GO:0016757">
    <property type="term" value="F:glycosyltransferase activity"/>
    <property type="evidence" value="ECO:0007669"/>
    <property type="project" value="UniProtKB-KW"/>
</dbReference>
<dbReference type="InterPro" id="IPR029044">
    <property type="entry name" value="Nucleotide-diphossugar_trans"/>
</dbReference>
<dbReference type="EMBL" id="JBHGSI010000001">
    <property type="protein sequence ID" value="MFB4718178.1"/>
    <property type="molecule type" value="Genomic_DNA"/>
</dbReference>
<dbReference type="EC" id="2.4.-.-" evidence="6"/>
<keyword evidence="3 6" id="KW-0808">Transferase</keyword>
<evidence type="ECO:0000313" key="6">
    <source>
        <dbReference type="EMBL" id="WNS39521.1"/>
    </source>
</evidence>
<evidence type="ECO:0000256" key="1">
    <source>
        <dbReference type="ARBA" id="ARBA00006739"/>
    </source>
</evidence>
<dbReference type="AlphaFoldDB" id="A0AA96M8X0"/>
<dbReference type="PANTHER" id="PTHR43685">
    <property type="entry name" value="GLYCOSYLTRANSFERASE"/>
    <property type="match status" value="1"/>
</dbReference>
<feature type="domain" description="Glycosyltransferase 2-like" evidence="4">
    <location>
        <begin position="6"/>
        <end position="168"/>
    </location>
</feature>
<evidence type="ECO:0000259" key="4">
    <source>
        <dbReference type="Pfam" id="PF00535"/>
    </source>
</evidence>
<evidence type="ECO:0000313" key="5">
    <source>
        <dbReference type="EMBL" id="MFB4718178.1"/>
    </source>
</evidence>
<proteinExistence type="inferred from homology"/>
<keyword evidence="7" id="KW-1185">Reference proteome</keyword>
<dbReference type="EMBL" id="CP135253">
    <property type="protein sequence ID" value="WNS39521.1"/>
    <property type="molecule type" value="Genomic_DNA"/>
</dbReference>
<dbReference type="InterPro" id="IPR050834">
    <property type="entry name" value="Glycosyltransf_2"/>
</dbReference>
<evidence type="ECO:0000313" key="7">
    <source>
        <dbReference type="Proteomes" id="UP001577381"/>
    </source>
</evidence>
<dbReference type="Pfam" id="PF00535">
    <property type="entry name" value="Glycos_transf_2"/>
    <property type="match status" value="1"/>
</dbReference>
<gene>
    <name evidence="5" type="ORF">ACE3KR_04660</name>
    <name evidence="6" type="ORF">RQP59_08205</name>
</gene>
<dbReference type="Gene3D" id="3.90.550.10">
    <property type="entry name" value="Spore Coat Polysaccharide Biosynthesis Protein SpsA, Chain A"/>
    <property type="match status" value="1"/>
</dbReference>
<evidence type="ECO:0000256" key="2">
    <source>
        <dbReference type="ARBA" id="ARBA00022676"/>
    </source>
</evidence>
<dbReference type="PANTHER" id="PTHR43685:SF5">
    <property type="entry name" value="GLYCOSYLTRANSFERASE EPSE-RELATED"/>
    <property type="match status" value="1"/>
</dbReference>
<reference evidence="6" key="1">
    <citation type="submission" date="2023-09" db="EMBL/GenBank/DDBJ databases">
        <title>Coexistence of blaNDM-1 and blaKPC-2 in Enterobacter chuandaensis.</title>
        <authorList>
            <person name="Chen R."/>
        </authorList>
    </citation>
    <scope>NUCLEOTIDE SEQUENCE</scope>
    <source>
        <strain evidence="6">FAHZZU5885</strain>
    </source>
</reference>